<organism evidence="4 5">
    <name type="scientific">Streptoalloteichus tenebrarius (strain ATCC 17920 / DSM 40477 / JCM 4838 / CBS 697.72 / NBRC 16177 / NCIMB 11028 / NRRL B-12390 / A12253. 1 / ISP 5477)</name>
    <name type="common">Streptomyces tenebrarius</name>
    <dbReference type="NCBI Taxonomy" id="1933"/>
    <lineage>
        <taxon>Bacteria</taxon>
        <taxon>Bacillati</taxon>
        <taxon>Actinomycetota</taxon>
        <taxon>Actinomycetes</taxon>
        <taxon>Pseudonocardiales</taxon>
        <taxon>Pseudonocardiaceae</taxon>
        <taxon>Streptoalloteichus</taxon>
    </lineage>
</organism>
<dbReference type="Pfam" id="PF10503">
    <property type="entry name" value="Esterase_PHB"/>
    <property type="match status" value="1"/>
</dbReference>
<proteinExistence type="predicted"/>
<dbReference type="InterPro" id="IPR029058">
    <property type="entry name" value="AB_hydrolase_fold"/>
</dbReference>
<keyword evidence="5" id="KW-1185">Reference proteome</keyword>
<evidence type="ECO:0000256" key="2">
    <source>
        <dbReference type="ARBA" id="ARBA00022801"/>
    </source>
</evidence>
<protein>
    <submittedName>
        <fullName evidence="4">Esterase, PHB depolymerase family</fullName>
    </submittedName>
</protein>
<dbReference type="EMBL" id="JAMTCP010000034">
    <property type="protein sequence ID" value="MCP2260964.1"/>
    <property type="molecule type" value="Genomic_DNA"/>
</dbReference>
<accession>A0ABT1HZN5</accession>
<keyword evidence="1" id="KW-0732">Signal</keyword>
<dbReference type="Gene3D" id="3.40.50.1820">
    <property type="entry name" value="alpha/beta hydrolase"/>
    <property type="match status" value="1"/>
</dbReference>
<feature type="region of interest" description="Disordered" evidence="3">
    <location>
        <begin position="38"/>
        <end position="59"/>
    </location>
</feature>
<comment type="caution">
    <text evidence="4">The sequence shown here is derived from an EMBL/GenBank/DDBJ whole genome shotgun (WGS) entry which is preliminary data.</text>
</comment>
<evidence type="ECO:0000313" key="4">
    <source>
        <dbReference type="EMBL" id="MCP2260964.1"/>
    </source>
</evidence>
<keyword evidence="2" id="KW-0378">Hydrolase</keyword>
<dbReference type="Proteomes" id="UP001205311">
    <property type="component" value="Unassembled WGS sequence"/>
</dbReference>
<dbReference type="PANTHER" id="PTHR43037:SF1">
    <property type="entry name" value="BLL1128 PROTEIN"/>
    <property type="match status" value="1"/>
</dbReference>
<dbReference type="RefSeq" id="WP_253671807.1">
    <property type="nucleotide sequence ID" value="NZ_JAMTCP010000034.1"/>
</dbReference>
<evidence type="ECO:0000256" key="3">
    <source>
        <dbReference type="SAM" id="MobiDB-lite"/>
    </source>
</evidence>
<sequence length="348" mass="36530">MSSGRVRTAGRGPLTVLAAVLAVLTAVAWSLVASPRPAQASSSREASSHEVSSHGASLHEVTGFGSNPGNLQMFRYVPSGLSPGRPVVVAIHGCTQDAQGYAASTGWMRLADRHGFSVVFPGQRMANHANSCFHWYLPGDVQRGRGEALSIKQMVDRVRQDQGASSAFVSGLSAGGAMAAAMLATYPDVFAGGGVVAGLPYGCANSMMTALWPCMSPGVNKSPQEWGDRVRAAFPGYVGPRPKVSVWHGTADTKVRPLNGIELVDQFTNVNGVSSTPTRTEIVSGYQRRVHGDSVEYFEITGMAHGQPIDPGSGPEQCGSPAAHMLSVGICSAYHMAKFWGITDNGGE</sequence>
<name>A0ABT1HZN5_STRSD</name>
<evidence type="ECO:0000256" key="1">
    <source>
        <dbReference type="ARBA" id="ARBA00022729"/>
    </source>
</evidence>
<dbReference type="InterPro" id="IPR010126">
    <property type="entry name" value="Esterase_phb"/>
</dbReference>
<dbReference type="PANTHER" id="PTHR43037">
    <property type="entry name" value="UNNAMED PRODUCT-RELATED"/>
    <property type="match status" value="1"/>
</dbReference>
<dbReference type="InterPro" id="IPR050955">
    <property type="entry name" value="Plant_Biomass_Hydrol_Est"/>
</dbReference>
<dbReference type="NCBIfam" id="TIGR01840">
    <property type="entry name" value="esterase_phb"/>
    <property type="match status" value="1"/>
</dbReference>
<gene>
    <name evidence="4" type="ORF">LX15_004684</name>
</gene>
<reference evidence="4 5" key="1">
    <citation type="submission" date="2022-06" db="EMBL/GenBank/DDBJ databases">
        <title>Genomic Encyclopedia of Archaeal and Bacterial Type Strains, Phase II (KMG-II): from individual species to whole genera.</title>
        <authorList>
            <person name="Goeker M."/>
        </authorList>
    </citation>
    <scope>NUCLEOTIDE SEQUENCE [LARGE SCALE GENOMIC DNA]</scope>
    <source>
        <strain evidence="4 5">DSM 40477</strain>
    </source>
</reference>
<evidence type="ECO:0000313" key="5">
    <source>
        <dbReference type="Proteomes" id="UP001205311"/>
    </source>
</evidence>
<dbReference type="SUPFAM" id="SSF53474">
    <property type="entry name" value="alpha/beta-Hydrolases"/>
    <property type="match status" value="2"/>
</dbReference>